<accession>A0A7G9YTR5</accession>
<organism evidence="1">
    <name type="scientific">Candidatus Methanophagaceae archaeon ANME-1 ERB6</name>
    <dbReference type="NCBI Taxonomy" id="2759912"/>
    <lineage>
        <taxon>Archaea</taxon>
        <taxon>Methanobacteriati</taxon>
        <taxon>Methanobacteriota</taxon>
        <taxon>Stenosarchaea group</taxon>
        <taxon>Methanomicrobia</taxon>
        <taxon>Candidatus Methanophagales</taxon>
        <taxon>Candidatus Methanophagaceae</taxon>
    </lineage>
</organism>
<sequence length="149" mass="17426">MTFLGTIFKQRRTRSNMNEDEKFYLMTCSDLLGEITSVIGGVEVMHDFFGEKIAESKYENEMKKCRDIAKNTLSEAEYIKAPERFKAMHEHLVNGLRYFDNSYRESLGYLTDRQREHIAKAIELALLGSAELRDGNKQWEKVKKETMIE</sequence>
<reference evidence="1" key="1">
    <citation type="submission" date="2020-06" db="EMBL/GenBank/DDBJ databases">
        <title>Unique genomic features of the anaerobic methanotrophic archaea.</title>
        <authorList>
            <person name="Chadwick G.L."/>
            <person name="Skennerton C.T."/>
            <person name="Laso-Perez R."/>
            <person name="Leu A.O."/>
            <person name="Speth D.R."/>
            <person name="Yu H."/>
            <person name="Morgan-Lang C."/>
            <person name="Hatzenpichler R."/>
            <person name="Goudeau D."/>
            <person name="Malmstrom R."/>
            <person name="Brazelton W.J."/>
            <person name="Woyke T."/>
            <person name="Hallam S.J."/>
            <person name="Tyson G.W."/>
            <person name="Wegener G."/>
            <person name="Boetius A."/>
            <person name="Orphan V."/>
        </authorList>
    </citation>
    <scope>NUCLEOTIDE SEQUENCE</scope>
</reference>
<proteinExistence type="predicted"/>
<dbReference type="AlphaFoldDB" id="A0A7G9YTR5"/>
<protein>
    <submittedName>
        <fullName evidence="1">Uncharacterized protein</fullName>
    </submittedName>
</protein>
<dbReference type="EMBL" id="MT631468">
    <property type="protein sequence ID" value="QNO51399.1"/>
    <property type="molecule type" value="Genomic_DNA"/>
</dbReference>
<gene>
    <name evidence="1" type="ORF">KMJFBAND_00036</name>
</gene>
<name>A0A7G9YTR5_9EURY</name>
<evidence type="ECO:0000313" key="1">
    <source>
        <dbReference type="EMBL" id="QNO51399.1"/>
    </source>
</evidence>